<evidence type="ECO:0000256" key="5">
    <source>
        <dbReference type="ARBA" id="ARBA00023136"/>
    </source>
</evidence>
<dbReference type="InterPro" id="IPR027417">
    <property type="entry name" value="P-loop_NTPase"/>
</dbReference>
<reference evidence="8 9" key="4">
    <citation type="journal article" date="2009" name="Appl. Environ. Microbiol.">
        <title>Comparative genome-wide transcriptional profiling of Azorhizobium caulinodans ORS571 grown under free-living and symbiotic conditions.</title>
        <authorList>
            <person name="Tsukada S."/>
            <person name="Aono T."/>
            <person name="Akiba N."/>
            <person name="Lee KB."/>
            <person name="Liu CT."/>
            <person name="Toyazaki H."/>
            <person name="Oyaizu H."/>
        </authorList>
    </citation>
    <scope>NUCLEOTIDE SEQUENCE [LARGE SCALE GENOMIC DNA]</scope>
    <source>
        <strain evidence="9">ATCC 43989 / DSM 5975 / JCM 20966 / LMG 6465 / NBRC 14845 / NCIMB 13405 / ORS 571</strain>
    </source>
</reference>
<protein>
    <recommendedName>
        <fullName evidence="10">Sulfotransferase family protein</fullName>
    </recommendedName>
</protein>
<comment type="subcellular location">
    <subcellularLocation>
        <location evidence="1">Membrane</location>
        <topology evidence="1">Single-pass membrane protein</topology>
    </subcellularLocation>
</comment>
<dbReference type="STRING" id="438753.AZC_0734"/>
<dbReference type="Proteomes" id="UP000000270">
    <property type="component" value="Chromosome"/>
</dbReference>
<evidence type="ECO:0000256" key="7">
    <source>
        <dbReference type="SAM" id="MobiDB-lite"/>
    </source>
</evidence>
<dbReference type="InterPro" id="IPR010635">
    <property type="entry name" value="Heparan_SO4-6-sulfoTrfase"/>
</dbReference>
<name>A8IQ25_AZOC5</name>
<dbReference type="PANTHER" id="PTHR12812:SF0">
    <property type="entry name" value="HEPARAN-SULFATE 6-O-SULFOTRANSFERASE"/>
    <property type="match status" value="1"/>
</dbReference>
<reference evidence="8 9" key="1">
    <citation type="journal article" date="2007" name="Appl. Environ. Microbiol.">
        <title>Rhizobial factors required for stem nodule maturation and maintenance in Sesbania rostrata-Azorhizobium caulinodans ORS571 symbiosis.</title>
        <authorList>
            <person name="Suzuki S."/>
            <person name="Aono T."/>
            <person name="Lee KB."/>
            <person name="Suzuki T."/>
            <person name="Liu CT."/>
            <person name="Miwa H."/>
            <person name="Wakao S."/>
            <person name="Iki T."/>
            <person name="Oyaizu H."/>
        </authorList>
    </citation>
    <scope>NUCLEOTIDE SEQUENCE [LARGE SCALE GENOMIC DNA]</scope>
    <source>
        <strain evidence="9">ATCC 43989 / DSM 5975 / JCM 20966 / LMG 6465 / NBRC 14845 / NCIMB 13405 / ORS 571</strain>
    </source>
</reference>
<dbReference type="Gene3D" id="3.40.50.300">
    <property type="entry name" value="P-loop containing nucleotide triphosphate hydrolases"/>
    <property type="match status" value="1"/>
</dbReference>
<accession>A8IQ25</accession>
<evidence type="ECO:0000313" key="9">
    <source>
        <dbReference type="Proteomes" id="UP000000270"/>
    </source>
</evidence>
<feature type="region of interest" description="Disordered" evidence="7">
    <location>
        <begin position="1"/>
        <end position="21"/>
    </location>
</feature>
<evidence type="ECO:0000313" key="8">
    <source>
        <dbReference type="EMBL" id="BAF86732.1"/>
    </source>
</evidence>
<sequence length="445" mass="50801">MPNFANHDNKIARTSQDMEGGTPMRLALGDPNLLSVSKSDMLDEARLPTGNPNRGIASSLPRLIFLHVPKTAGTTIDRIFRNYYDPDKICPERLDGIRFWSGEQIRQYQFFSMHDSYQNLQHVAPPWQMLTVLREPIDRLLSHYLYWRSYRDEVINRNNIHLLRLAKLYSLGDFLKLPVPALLPEIDNLTTRLLSGKYFNAQGMPWRDDQEMLEAALANLERIDFCGIYEYLPESVDLACRTFDLAPPREVMWTNITRENYAADPQNFEALDALEIDEETEQLLALRTRLDTVVYDTARARFLSQIGERPRAFDRFHHTVGRRIEHYARTSIHGDVGEPGYLLFGPYTRLRKGAYRATFHLGFGQPESLPAEDTPIAEVDIISGGGAHLHATRTLTAGDLKPGDYNPVELPFHLGLTATDLEFRVRHTGAVALAVENRVLLDEVR</sequence>
<evidence type="ECO:0008006" key="10">
    <source>
        <dbReference type="Google" id="ProtNLM"/>
    </source>
</evidence>
<dbReference type="eggNOG" id="ENOG50339E8">
    <property type="taxonomic scope" value="Bacteria"/>
</dbReference>
<proteinExistence type="predicted"/>
<evidence type="ECO:0000256" key="6">
    <source>
        <dbReference type="ARBA" id="ARBA00023180"/>
    </source>
</evidence>
<dbReference type="PANTHER" id="PTHR12812">
    <property type="entry name" value="HEPARAN SULFATE 6-O-SULFOTRANSFERASE 3"/>
    <property type="match status" value="1"/>
</dbReference>
<organism evidence="8 9">
    <name type="scientific">Azorhizobium caulinodans (strain ATCC 43989 / DSM 5975 / JCM 20966 / LMG 6465 / NBRC 14845 / NCIMB 13405 / ORS 571)</name>
    <dbReference type="NCBI Taxonomy" id="438753"/>
    <lineage>
        <taxon>Bacteria</taxon>
        <taxon>Pseudomonadati</taxon>
        <taxon>Pseudomonadota</taxon>
        <taxon>Alphaproteobacteria</taxon>
        <taxon>Hyphomicrobiales</taxon>
        <taxon>Xanthobacteraceae</taxon>
        <taxon>Azorhizobium</taxon>
    </lineage>
</organism>
<evidence type="ECO:0000256" key="2">
    <source>
        <dbReference type="ARBA" id="ARBA00022679"/>
    </source>
</evidence>
<dbReference type="GO" id="GO:0017095">
    <property type="term" value="F:heparan sulfate 6-sulfotransferase activity"/>
    <property type="evidence" value="ECO:0007669"/>
    <property type="project" value="TreeGrafter"/>
</dbReference>
<keyword evidence="4" id="KW-1133">Transmembrane helix</keyword>
<dbReference type="GO" id="GO:0016020">
    <property type="term" value="C:membrane"/>
    <property type="evidence" value="ECO:0007669"/>
    <property type="project" value="UniProtKB-SubCell"/>
</dbReference>
<dbReference type="InterPro" id="IPR005331">
    <property type="entry name" value="Sulfotransferase"/>
</dbReference>
<keyword evidence="5" id="KW-0472">Membrane</keyword>
<keyword evidence="3" id="KW-0812">Transmembrane</keyword>
<evidence type="ECO:0000256" key="1">
    <source>
        <dbReference type="ARBA" id="ARBA00004167"/>
    </source>
</evidence>
<reference evidence="9" key="2">
    <citation type="submission" date="2007-04" db="EMBL/GenBank/DDBJ databases">
        <title>Complete genome sequence of the nitrogen-fixing bacterium Azorhizobium caulinodans ORS571.</title>
        <authorList>
            <person name="Lee K.B."/>
            <person name="Backer P.D."/>
            <person name="Aono T."/>
            <person name="Liu C.T."/>
            <person name="Suzuki S."/>
            <person name="Suzuki T."/>
            <person name="Kaneko T."/>
            <person name="Yamada M."/>
            <person name="Tabata S."/>
            <person name="Kupfer D.M."/>
            <person name="Najar F.Z."/>
            <person name="Wiley G.B."/>
            <person name="Roe B."/>
            <person name="Binnewies T."/>
            <person name="Ussery D."/>
            <person name="Vereecke D."/>
            <person name="Gevers D."/>
            <person name="Holsters M."/>
            <person name="Oyaizu H."/>
        </authorList>
    </citation>
    <scope>NUCLEOTIDE SEQUENCE [LARGE SCALE GENOMIC DNA]</scope>
    <source>
        <strain evidence="9">ATCC 43989 / DSM 5975 / JCM 20966 / LMG 6465 / NBRC 14845 / NCIMB 13405 / ORS 571</strain>
    </source>
</reference>
<keyword evidence="2" id="KW-0808">Transferase</keyword>
<dbReference type="EMBL" id="AP009384">
    <property type="protein sequence ID" value="BAF86732.1"/>
    <property type="molecule type" value="Genomic_DNA"/>
</dbReference>
<reference evidence="8 9" key="3">
    <citation type="journal article" date="2008" name="BMC Genomics">
        <title>The genome of the versatile nitrogen fixer Azorhizobium caulinodans ORS571.</title>
        <authorList>
            <person name="Lee KB."/>
            <person name="Backer P.D."/>
            <person name="Aono T."/>
            <person name="Liu CT."/>
            <person name="Suzuki S."/>
            <person name="Suzuki T."/>
            <person name="Kaneko T."/>
            <person name="Yamada M."/>
            <person name="Tabata S."/>
            <person name="Kupfer D.M."/>
            <person name="Najar F.Z."/>
            <person name="Wiley G.B."/>
            <person name="Roe B."/>
            <person name="Binnewies T.T."/>
            <person name="Ussery D.W."/>
            <person name="D'Haeze W."/>
            <person name="Herder J.D."/>
            <person name="Gevers D."/>
            <person name="Vereecke D."/>
            <person name="Holsters M."/>
            <person name="Oyaizu H."/>
        </authorList>
    </citation>
    <scope>NUCLEOTIDE SEQUENCE [LARGE SCALE GENOMIC DNA]</scope>
    <source>
        <strain evidence="9">ATCC 43989 / DSM 5975 / JCM 20966 / LMG 6465 / NBRC 14845 / NCIMB 13405 / ORS 571</strain>
    </source>
</reference>
<gene>
    <name evidence="8" type="ordered locus">AZC_0734</name>
</gene>
<keyword evidence="9" id="KW-1185">Reference proteome</keyword>
<dbReference type="SUPFAM" id="SSF52540">
    <property type="entry name" value="P-loop containing nucleoside triphosphate hydrolases"/>
    <property type="match status" value="1"/>
</dbReference>
<dbReference type="Pfam" id="PF03567">
    <property type="entry name" value="Sulfotransfer_2"/>
    <property type="match status" value="1"/>
</dbReference>
<dbReference type="AlphaFoldDB" id="A8IQ25"/>
<keyword evidence="6" id="KW-0325">Glycoprotein</keyword>
<dbReference type="HOGENOM" id="CLU_731178_0_0_5"/>
<reference evidence="8 9" key="5">
    <citation type="journal article" date="2010" name="Appl. Environ. Microbiol.">
        <title>phrR-like gene praR of Azorhizobium caulinodans ORS571 is essential for symbiosis with Sesbania rostrata and is involved in expression of reb genes.</title>
        <authorList>
            <person name="Akiba N."/>
            <person name="Aono T."/>
            <person name="Toyazaki H."/>
            <person name="Sato S."/>
            <person name="Oyaizu H."/>
        </authorList>
    </citation>
    <scope>NUCLEOTIDE SEQUENCE [LARGE SCALE GENOMIC DNA]</scope>
    <source>
        <strain evidence="9">ATCC 43989 / DSM 5975 / JCM 20966 / LMG 6465 / NBRC 14845 / NCIMB 13405 / ORS 571</strain>
    </source>
</reference>
<evidence type="ECO:0000256" key="3">
    <source>
        <dbReference type="ARBA" id="ARBA00022692"/>
    </source>
</evidence>
<dbReference type="KEGG" id="azc:AZC_0734"/>
<reference evidence="8 9" key="6">
    <citation type="journal article" date="2011" name="Appl. Environ. Microbiol.">
        <title>Involvement of the azorhizobial chromosome partition gene (parA) in the onset of bacteroid differentiation during Sesbania rostrata stem nodule development.</title>
        <authorList>
            <person name="Liu CT."/>
            <person name="Lee KB."/>
            <person name="Wang YS."/>
            <person name="Peng MH."/>
            <person name="Lee KT."/>
            <person name="Suzuki S."/>
            <person name="Suzuki T."/>
            <person name="Oyaizu H."/>
        </authorList>
    </citation>
    <scope>NUCLEOTIDE SEQUENCE [LARGE SCALE GENOMIC DNA]</scope>
    <source>
        <strain evidence="9">ATCC 43989 / DSM 5975 / JCM 20966 / LMG 6465 / NBRC 14845 / NCIMB 13405 / ORS 571</strain>
    </source>
</reference>
<evidence type="ECO:0000256" key="4">
    <source>
        <dbReference type="ARBA" id="ARBA00022989"/>
    </source>
</evidence>